<dbReference type="PRINTS" id="PR01035">
    <property type="entry name" value="TCRTETA"/>
</dbReference>
<evidence type="ECO:0000256" key="4">
    <source>
        <dbReference type="ARBA" id="ARBA00022692"/>
    </source>
</evidence>
<evidence type="ECO:0000256" key="1">
    <source>
        <dbReference type="ARBA" id="ARBA00004651"/>
    </source>
</evidence>
<dbReference type="GO" id="GO:0022857">
    <property type="term" value="F:transmembrane transporter activity"/>
    <property type="evidence" value="ECO:0007669"/>
    <property type="project" value="InterPro"/>
</dbReference>
<dbReference type="Proteomes" id="UP000509301">
    <property type="component" value="Chromosome"/>
</dbReference>
<evidence type="ECO:0000313" key="9">
    <source>
        <dbReference type="EMBL" id="QKR00669.1"/>
    </source>
</evidence>
<dbReference type="InterPro" id="IPR001958">
    <property type="entry name" value="Tet-R_TetA/multi-R_MdtG-like"/>
</dbReference>
<proteinExistence type="predicted"/>
<feature type="transmembrane region" description="Helical" evidence="7">
    <location>
        <begin position="321"/>
        <end position="340"/>
    </location>
</feature>
<evidence type="ECO:0000256" key="5">
    <source>
        <dbReference type="ARBA" id="ARBA00022989"/>
    </source>
</evidence>
<feature type="transmembrane region" description="Helical" evidence="7">
    <location>
        <begin position="157"/>
        <end position="175"/>
    </location>
</feature>
<feature type="transmembrane region" description="Helical" evidence="7">
    <location>
        <begin position="95"/>
        <end position="115"/>
    </location>
</feature>
<sequence>MGKVLTTLALTAFLDSVGFGIIIPVLPYYTLKLGATPFQFSLLTVAYSVAQLLFSPYVSGLSDVRGRKNILRLGIGSEVLGYLIIGLSPSFYPLLLARFLTGALTSNLPILLSYVTEMDQEERSRNIGMLSGFYGVGFVAGPVLGGVFSPLGYRNTFLIVAGLALLNFLLVSVNIREDVEKVKVSRPSLLETLRGAGPQFALILALSLSFAILQGTLAFYGDRFYRWGPEQIGVSLGVVGVVQAIAQFTLVYRIVKKVGEKASALLGLSLSLISYLLLSFPTGQVEAYGSLVLLALGYGVAQNSVLTLLSKTVPKGGLGGAFGFAQSSTALGSLIGFPVGDSMFQYVSPTSEYLLSSFVVLGSIAYLAFGIREFKTS</sequence>
<dbReference type="Gene3D" id="1.20.1250.20">
    <property type="entry name" value="MFS general substrate transporter like domains"/>
    <property type="match status" value="1"/>
</dbReference>
<evidence type="ECO:0000313" key="10">
    <source>
        <dbReference type="Proteomes" id="UP000509301"/>
    </source>
</evidence>
<dbReference type="GO" id="GO:0005886">
    <property type="term" value="C:plasma membrane"/>
    <property type="evidence" value="ECO:0007669"/>
    <property type="project" value="UniProtKB-SubCell"/>
</dbReference>
<dbReference type="PROSITE" id="PS50850">
    <property type="entry name" value="MFS"/>
    <property type="match status" value="1"/>
</dbReference>
<feature type="transmembrane region" description="Helical" evidence="7">
    <location>
        <begin position="264"/>
        <end position="281"/>
    </location>
</feature>
<evidence type="ECO:0000256" key="7">
    <source>
        <dbReference type="SAM" id="Phobius"/>
    </source>
</evidence>
<feature type="transmembrane region" description="Helical" evidence="7">
    <location>
        <begin position="196"/>
        <end position="220"/>
    </location>
</feature>
<feature type="transmembrane region" description="Helical" evidence="7">
    <location>
        <begin position="127"/>
        <end position="151"/>
    </location>
</feature>
<keyword evidence="5 7" id="KW-1133">Transmembrane helix</keyword>
<comment type="subcellular location">
    <subcellularLocation>
        <location evidence="1">Cell membrane</location>
        <topology evidence="1">Multi-pass membrane protein</topology>
    </subcellularLocation>
</comment>
<dbReference type="PANTHER" id="PTHR23517">
    <property type="entry name" value="RESISTANCE PROTEIN MDTM, PUTATIVE-RELATED-RELATED"/>
    <property type="match status" value="1"/>
</dbReference>
<feature type="transmembrane region" description="Helical" evidence="7">
    <location>
        <begin position="232"/>
        <end position="252"/>
    </location>
</feature>
<dbReference type="InterPro" id="IPR050171">
    <property type="entry name" value="MFS_Transporters"/>
</dbReference>
<dbReference type="AlphaFoldDB" id="A0A6N0NYM6"/>
<dbReference type="RefSeq" id="WP_174631915.1">
    <property type="nucleotide sequence ID" value="NZ_CP049074.1"/>
</dbReference>
<reference evidence="9 10" key="1">
    <citation type="submission" date="2020-02" db="EMBL/GenBank/DDBJ databases">
        <title>Comparative genome analysis reveals the metabolism and evolution of the thermophilic archaeal genus Metallosphaera.</title>
        <authorList>
            <person name="Jiang C."/>
        </authorList>
    </citation>
    <scope>NUCLEOTIDE SEQUENCE [LARGE SCALE GENOMIC DNA]</scope>
    <source>
        <strain evidence="9 10">Ric-A</strain>
    </source>
</reference>
<evidence type="ECO:0000256" key="2">
    <source>
        <dbReference type="ARBA" id="ARBA00022448"/>
    </source>
</evidence>
<name>A0A6N0NYM6_9CREN</name>
<keyword evidence="10" id="KW-1185">Reference proteome</keyword>
<keyword evidence="3" id="KW-1003">Cell membrane</keyword>
<feature type="domain" description="Major facilitator superfamily (MFS) profile" evidence="8">
    <location>
        <begin position="4"/>
        <end position="377"/>
    </location>
</feature>
<dbReference type="PANTHER" id="PTHR23517:SF3">
    <property type="entry name" value="INTEGRAL MEMBRANE TRANSPORT PROTEIN"/>
    <property type="match status" value="1"/>
</dbReference>
<dbReference type="InterPro" id="IPR020846">
    <property type="entry name" value="MFS_dom"/>
</dbReference>
<evidence type="ECO:0000256" key="3">
    <source>
        <dbReference type="ARBA" id="ARBA00022475"/>
    </source>
</evidence>
<keyword evidence="6 7" id="KW-0472">Membrane</keyword>
<dbReference type="InterPro" id="IPR011701">
    <property type="entry name" value="MFS"/>
</dbReference>
<dbReference type="OrthoDB" id="117970at2157"/>
<evidence type="ECO:0000256" key="6">
    <source>
        <dbReference type="ARBA" id="ARBA00023136"/>
    </source>
</evidence>
<dbReference type="CDD" id="cd17330">
    <property type="entry name" value="MFS_SLC46_TetA_like"/>
    <property type="match status" value="1"/>
</dbReference>
<evidence type="ECO:0000259" key="8">
    <source>
        <dbReference type="PROSITE" id="PS50850"/>
    </source>
</evidence>
<keyword evidence="2" id="KW-0813">Transport</keyword>
<dbReference type="GeneID" id="55642273"/>
<dbReference type="EMBL" id="CP049074">
    <property type="protein sequence ID" value="QKR00669.1"/>
    <property type="molecule type" value="Genomic_DNA"/>
</dbReference>
<keyword evidence="4 7" id="KW-0812">Transmembrane</keyword>
<accession>A0A6N0NYM6</accession>
<dbReference type="KEGG" id="mten:GWK48_09975"/>
<dbReference type="InterPro" id="IPR036259">
    <property type="entry name" value="MFS_trans_sf"/>
</dbReference>
<protein>
    <submittedName>
        <fullName evidence="9">MFS transporter</fullName>
    </submittedName>
</protein>
<feature type="transmembrane region" description="Helical" evidence="7">
    <location>
        <begin position="352"/>
        <end position="371"/>
    </location>
</feature>
<organism evidence="9 10">
    <name type="scientific">Metallosphaera tengchongensis</name>
    <dbReference type="NCBI Taxonomy" id="1532350"/>
    <lineage>
        <taxon>Archaea</taxon>
        <taxon>Thermoproteota</taxon>
        <taxon>Thermoprotei</taxon>
        <taxon>Sulfolobales</taxon>
        <taxon>Sulfolobaceae</taxon>
        <taxon>Metallosphaera</taxon>
    </lineage>
</organism>
<gene>
    <name evidence="9" type="ORF">GWK48_09975</name>
</gene>
<feature type="transmembrane region" description="Helical" evidence="7">
    <location>
        <begin position="70"/>
        <end position="89"/>
    </location>
</feature>
<dbReference type="SUPFAM" id="SSF103473">
    <property type="entry name" value="MFS general substrate transporter"/>
    <property type="match status" value="1"/>
</dbReference>
<dbReference type="Pfam" id="PF07690">
    <property type="entry name" value="MFS_1"/>
    <property type="match status" value="1"/>
</dbReference>
<feature type="transmembrane region" description="Helical" evidence="7">
    <location>
        <begin position="287"/>
        <end position="309"/>
    </location>
</feature>
<feature type="transmembrane region" description="Helical" evidence="7">
    <location>
        <begin position="36"/>
        <end position="58"/>
    </location>
</feature>